<evidence type="ECO:0000313" key="7">
    <source>
        <dbReference type="Proteomes" id="UP000694427"/>
    </source>
</evidence>
<dbReference type="Pfam" id="PF00009">
    <property type="entry name" value="GTP_EFTU"/>
    <property type="match status" value="1"/>
</dbReference>
<evidence type="ECO:0000259" key="5">
    <source>
        <dbReference type="Pfam" id="PF16004"/>
    </source>
</evidence>
<dbReference type="SUPFAM" id="SSF52540">
    <property type="entry name" value="P-loop containing nucleoside triphosphate hydrolases"/>
    <property type="match status" value="1"/>
</dbReference>
<feature type="compositionally biased region" description="Acidic residues" evidence="3">
    <location>
        <begin position="17"/>
        <end position="50"/>
    </location>
</feature>
<dbReference type="GO" id="GO:0000398">
    <property type="term" value="P:mRNA splicing, via spliceosome"/>
    <property type="evidence" value="ECO:0007669"/>
    <property type="project" value="TreeGrafter"/>
</dbReference>
<dbReference type="Ensembl" id="ENSCCRT00010026990.1">
    <property type="protein sequence ID" value="ENSCCRP00010024611.1"/>
    <property type="gene ID" value="ENSCCRG00010010606.1"/>
</dbReference>
<comment type="function">
    <text evidence="2">Catalyzes the GTP-dependent ribosomal translocation step during translation elongation. During this step, the ribosome changes from the pre-translocational (PRE) to the post-translocational (POST) state as the newly formed A-site-bound peptidyl-tRNA and P-site-bound deacylated tRNA move to the P and E sites, respectively. Catalyzes the coordinated movement of the two tRNA molecules, the mRNA and conformational changes in the ribosome.</text>
</comment>
<evidence type="ECO:0000259" key="4">
    <source>
        <dbReference type="Pfam" id="PF00009"/>
    </source>
</evidence>
<dbReference type="FunFam" id="3.90.1430.10:FF:000003">
    <property type="entry name" value="Elongation factor 2"/>
    <property type="match status" value="1"/>
</dbReference>
<dbReference type="GO" id="GO:0071007">
    <property type="term" value="C:U2-type catalytic step 2 spliceosome"/>
    <property type="evidence" value="ECO:0007669"/>
    <property type="project" value="TreeGrafter"/>
</dbReference>
<sequence>MDTDFYDEFGNYIGPELDSDEDEDVDADDREVDEEEEDEDQTEVDEEEDGGGGMKVVLHEDKKYCPTAEEVYGPEVETIPIIKPVKMKRFTLMEQEFLADLMDSSELIRNVTLCGHLHHGKVKDTIMLTHPEIRKRDDSDVIFVFSHKRGVGIKSMPVTMVLPDSRDKSHLFNIMDTPGHVNFSDEVTSSVRLSDGIVMLNTERLICINKVDRLIVYPTVFKGRGDDIETHLTYSTDESLIVSPLLGNVCFASSQYSICFTLGSFAKIYSDTYGDINYMEFAKRLWGDIYFNPKTRKFTKKAPNSNSQRSFVEILSQVVWDVDTSLPHVLDELSIHLTKEKLKLNVRPLLCLVCTSFLEFTGECLRFCALVLLQ</sequence>
<dbReference type="InterPro" id="IPR000795">
    <property type="entry name" value="T_Tr_GTP-bd_dom"/>
</dbReference>
<dbReference type="GO" id="GO:0005829">
    <property type="term" value="C:cytosol"/>
    <property type="evidence" value="ECO:0007669"/>
    <property type="project" value="TreeGrafter"/>
</dbReference>
<dbReference type="Gene3D" id="3.90.1430.10">
    <property type="entry name" value="Yeast translation eEF2 (G' domain)"/>
    <property type="match status" value="1"/>
</dbReference>
<reference evidence="6" key="2">
    <citation type="submission" date="2025-09" db="UniProtKB">
        <authorList>
            <consortium name="Ensembl"/>
        </authorList>
    </citation>
    <scope>IDENTIFICATION</scope>
</reference>
<feature type="domain" description="116kDa U5 small nuclear ribonucleoprotein component N-terminal" evidence="5">
    <location>
        <begin position="4"/>
        <end position="96"/>
    </location>
</feature>
<dbReference type="GO" id="GO:0046540">
    <property type="term" value="C:U4/U6 x U5 tri-snRNP complex"/>
    <property type="evidence" value="ECO:0007669"/>
    <property type="project" value="TreeGrafter"/>
</dbReference>
<protein>
    <recommendedName>
        <fullName evidence="1">Elongation factor 2</fullName>
    </recommendedName>
</protein>
<dbReference type="Gene3D" id="3.40.50.300">
    <property type="entry name" value="P-loop containing nucleotide triphosphate hydrolases"/>
    <property type="match status" value="1"/>
</dbReference>
<keyword evidence="7" id="KW-1185">Reference proteome</keyword>
<accession>A0A8C1J0C0</accession>
<feature type="domain" description="Tr-type G" evidence="4">
    <location>
        <begin position="108"/>
        <end position="200"/>
    </location>
</feature>
<reference evidence="6" key="1">
    <citation type="submission" date="2025-08" db="UniProtKB">
        <authorList>
            <consortium name="Ensembl"/>
        </authorList>
    </citation>
    <scope>IDENTIFICATION</scope>
</reference>
<dbReference type="PRINTS" id="PR00315">
    <property type="entry name" value="ELONGATNFCT"/>
</dbReference>
<dbReference type="InterPro" id="IPR031950">
    <property type="entry name" value="EFTUD2_N"/>
</dbReference>
<dbReference type="GO" id="GO:0005525">
    <property type="term" value="F:GTP binding"/>
    <property type="evidence" value="ECO:0007669"/>
    <property type="project" value="InterPro"/>
</dbReference>
<organism evidence="6 7">
    <name type="scientific">Cyprinus carpio</name>
    <name type="common">Common carp</name>
    <dbReference type="NCBI Taxonomy" id="7962"/>
    <lineage>
        <taxon>Eukaryota</taxon>
        <taxon>Metazoa</taxon>
        <taxon>Chordata</taxon>
        <taxon>Craniata</taxon>
        <taxon>Vertebrata</taxon>
        <taxon>Euteleostomi</taxon>
        <taxon>Actinopterygii</taxon>
        <taxon>Neopterygii</taxon>
        <taxon>Teleostei</taxon>
        <taxon>Ostariophysi</taxon>
        <taxon>Cypriniformes</taxon>
        <taxon>Cyprinidae</taxon>
        <taxon>Cyprininae</taxon>
        <taxon>Cyprinus</taxon>
    </lineage>
</organism>
<evidence type="ECO:0000256" key="1">
    <source>
        <dbReference type="ARBA" id="ARBA00017891"/>
    </source>
</evidence>
<dbReference type="PANTHER" id="PTHR42908:SF6">
    <property type="entry name" value="116 KDA U5 SMALL NUCLEAR RIBONUCLEOPROTEIN COMPONENT"/>
    <property type="match status" value="1"/>
</dbReference>
<dbReference type="Pfam" id="PF16004">
    <property type="entry name" value="EFTUD2"/>
    <property type="match status" value="1"/>
</dbReference>
<evidence type="ECO:0000256" key="2">
    <source>
        <dbReference type="ARBA" id="ARBA00024731"/>
    </source>
</evidence>
<proteinExistence type="predicted"/>
<dbReference type="Proteomes" id="UP000694427">
    <property type="component" value="Unplaced"/>
</dbReference>
<dbReference type="AlphaFoldDB" id="A0A8C1J0C0"/>
<dbReference type="PANTHER" id="PTHR42908">
    <property type="entry name" value="TRANSLATION ELONGATION FACTOR-RELATED"/>
    <property type="match status" value="1"/>
</dbReference>
<evidence type="ECO:0000313" key="6">
    <source>
        <dbReference type="Ensembl" id="ENSCCRP00010024611.1"/>
    </source>
</evidence>
<name>A0A8C1J0C0_CYPCA</name>
<dbReference type="GO" id="GO:0003924">
    <property type="term" value="F:GTPase activity"/>
    <property type="evidence" value="ECO:0007669"/>
    <property type="project" value="InterPro"/>
</dbReference>
<feature type="region of interest" description="Disordered" evidence="3">
    <location>
        <begin position="1"/>
        <end position="54"/>
    </location>
</feature>
<dbReference type="InterPro" id="IPR027417">
    <property type="entry name" value="P-loop_NTPase"/>
</dbReference>
<dbReference type="GO" id="GO:0030623">
    <property type="term" value="F:U5 snRNA binding"/>
    <property type="evidence" value="ECO:0007669"/>
    <property type="project" value="TreeGrafter"/>
</dbReference>
<evidence type="ECO:0000256" key="3">
    <source>
        <dbReference type="SAM" id="MobiDB-lite"/>
    </source>
</evidence>